<reference evidence="17 19" key="1">
    <citation type="submission" date="2018-11" db="EMBL/GenBank/DDBJ databases">
        <title>Genome sequence of Mycoplasma struthionis sp. nov.</title>
        <authorList>
            <person name="Spergser J."/>
        </authorList>
    </citation>
    <scope>NUCLEOTIDE SEQUENCE [LARGE SCALE GENOMIC DNA]</scope>
    <source>
        <strain evidence="17 19">237IA</strain>
    </source>
</reference>
<dbReference type="InterPro" id="IPR036611">
    <property type="entry name" value="Trigger_fac_ribosome-bd_sf"/>
</dbReference>
<dbReference type="Gene3D" id="1.10.3120.10">
    <property type="entry name" value="Trigger factor, C-terminal domain"/>
    <property type="match status" value="1"/>
</dbReference>
<dbReference type="Pfam" id="PF05697">
    <property type="entry name" value="Trigger_N"/>
    <property type="match status" value="1"/>
</dbReference>
<keyword evidence="7 12" id="KW-0143">Chaperone</keyword>
<dbReference type="OrthoDB" id="9767721at2"/>
<evidence type="ECO:0000256" key="7">
    <source>
        <dbReference type="ARBA" id="ARBA00023186"/>
    </source>
</evidence>
<dbReference type="SUPFAM" id="SSF102735">
    <property type="entry name" value="Trigger factor ribosome-binding domain"/>
    <property type="match status" value="1"/>
</dbReference>
<dbReference type="GO" id="GO:0005737">
    <property type="term" value="C:cytoplasm"/>
    <property type="evidence" value="ECO:0007669"/>
    <property type="project" value="UniProtKB-SubCell"/>
</dbReference>
<accession>A0A3G8LGW7</accession>
<dbReference type="RefSeq" id="WP_124724622.1">
    <property type="nucleotide sequence ID" value="NZ_CP034044.1"/>
</dbReference>
<evidence type="ECO:0000313" key="19">
    <source>
        <dbReference type="Proteomes" id="UP000275883"/>
    </source>
</evidence>
<proteinExistence type="inferred from homology"/>
<feature type="domain" description="PPIase FKBP-type" evidence="16">
    <location>
        <begin position="163"/>
        <end position="243"/>
    </location>
</feature>
<dbReference type="InterPro" id="IPR005215">
    <property type="entry name" value="Trig_fac"/>
</dbReference>
<dbReference type="Gene3D" id="3.30.70.1050">
    <property type="entry name" value="Trigger factor ribosome-binding domain"/>
    <property type="match status" value="1"/>
</dbReference>
<reference evidence="18 20" key="2">
    <citation type="submission" date="2019-06" db="EMBL/GenBank/DDBJ databases">
        <title>A comparative genomics study of ostrich specific Mycoplasmas.</title>
        <authorList>
            <person name="Botes A."/>
            <person name="Nel T."/>
        </authorList>
    </citation>
    <scope>NUCLEOTIDE SEQUENCE [LARGE SCALE GENOMIC DNA]</scope>
    <source>
        <strain evidence="18 20">Ms01</strain>
    </source>
</reference>
<comment type="subcellular location">
    <subcellularLocation>
        <location evidence="12">Cytoplasm</location>
    </subcellularLocation>
    <text evidence="12">About half TF is bound to the ribosome near the polypeptide exit tunnel while the other half is free in the cytoplasm.</text>
</comment>
<dbReference type="InterPro" id="IPR037041">
    <property type="entry name" value="Trigger_fac_C_sf"/>
</dbReference>
<feature type="coiled-coil region" evidence="15">
    <location>
        <begin position="122"/>
        <end position="149"/>
    </location>
</feature>
<evidence type="ECO:0000256" key="8">
    <source>
        <dbReference type="ARBA" id="ARBA00023235"/>
    </source>
</evidence>
<comment type="catalytic activity">
    <reaction evidence="1 12 13">
        <text>[protein]-peptidylproline (omega=180) = [protein]-peptidylproline (omega=0)</text>
        <dbReference type="Rhea" id="RHEA:16237"/>
        <dbReference type="Rhea" id="RHEA-COMP:10747"/>
        <dbReference type="Rhea" id="RHEA-COMP:10748"/>
        <dbReference type="ChEBI" id="CHEBI:83833"/>
        <dbReference type="ChEBI" id="CHEBI:83834"/>
        <dbReference type="EC" id="5.2.1.8"/>
    </reaction>
</comment>
<evidence type="ECO:0000313" key="18">
    <source>
        <dbReference type="EMBL" id="TPI01169.1"/>
    </source>
</evidence>
<dbReference type="InterPro" id="IPR027304">
    <property type="entry name" value="Trigger_fact/SurA_dom_sf"/>
</dbReference>
<keyword evidence="15" id="KW-0175">Coiled coil</keyword>
<dbReference type="HAMAP" id="MF_00303">
    <property type="entry name" value="Trigger_factor_Tig"/>
    <property type="match status" value="1"/>
</dbReference>
<dbReference type="SUPFAM" id="SSF54534">
    <property type="entry name" value="FKBP-like"/>
    <property type="match status" value="1"/>
</dbReference>
<dbReference type="SUPFAM" id="SSF109998">
    <property type="entry name" value="Triger factor/SurA peptide-binding domain-like"/>
    <property type="match status" value="1"/>
</dbReference>
<evidence type="ECO:0000259" key="16">
    <source>
        <dbReference type="PROSITE" id="PS50059"/>
    </source>
</evidence>
<dbReference type="Pfam" id="PF00254">
    <property type="entry name" value="FKBP_C"/>
    <property type="match status" value="1"/>
</dbReference>
<evidence type="ECO:0000256" key="10">
    <source>
        <dbReference type="ARBA" id="ARBA00024849"/>
    </source>
</evidence>
<dbReference type="Proteomes" id="UP000275883">
    <property type="component" value="Chromosome"/>
</dbReference>
<dbReference type="EMBL" id="CP034044">
    <property type="protein sequence ID" value="AZG68929.1"/>
    <property type="molecule type" value="Genomic_DNA"/>
</dbReference>
<dbReference type="InterPro" id="IPR046357">
    <property type="entry name" value="PPIase_dom_sf"/>
</dbReference>
<evidence type="ECO:0000256" key="2">
    <source>
        <dbReference type="ARBA" id="ARBA00005464"/>
    </source>
</evidence>
<dbReference type="EC" id="5.2.1.8" evidence="3 12"/>
<gene>
    <name evidence="12" type="primary">tig</name>
    <name evidence="17" type="ORF">EGN60_03195</name>
    <name evidence="18" type="ORF">FJM01_03070</name>
</gene>
<dbReference type="PIRSF" id="PIRSF003095">
    <property type="entry name" value="Trigger_factor"/>
    <property type="match status" value="1"/>
</dbReference>
<evidence type="ECO:0000256" key="6">
    <source>
        <dbReference type="ARBA" id="ARBA00023110"/>
    </source>
</evidence>
<name>A0A3G8LGW7_9MOLU</name>
<dbReference type="PROSITE" id="PS50059">
    <property type="entry name" value="FKBP_PPIASE"/>
    <property type="match status" value="1"/>
</dbReference>
<dbReference type="InterPro" id="IPR008881">
    <property type="entry name" value="Trigger_fac_ribosome-bd_bac"/>
</dbReference>
<dbReference type="Proteomes" id="UP000317904">
    <property type="component" value="Unassembled WGS sequence"/>
</dbReference>
<evidence type="ECO:0000256" key="15">
    <source>
        <dbReference type="SAM" id="Coils"/>
    </source>
</evidence>
<dbReference type="InterPro" id="IPR001179">
    <property type="entry name" value="PPIase_FKBP_dom"/>
</dbReference>
<evidence type="ECO:0000256" key="13">
    <source>
        <dbReference type="PROSITE-ProRule" id="PRU00277"/>
    </source>
</evidence>
<comment type="function">
    <text evidence="10 12">Involved in protein export. Acts as a chaperone by maintaining the newly synthesized protein in an open conformation. Functions as a peptidyl-prolyl cis-trans isomerase.</text>
</comment>
<dbReference type="Gene3D" id="3.10.50.40">
    <property type="match status" value="1"/>
</dbReference>
<evidence type="ECO:0000256" key="11">
    <source>
        <dbReference type="ARBA" id="ARBA00029986"/>
    </source>
</evidence>
<evidence type="ECO:0000256" key="1">
    <source>
        <dbReference type="ARBA" id="ARBA00000971"/>
    </source>
</evidence>
<comment type="domain">
    <text evidence="12">Consists of 3 domains; the N-terminus binds the ribosome, the middle domain has PPIase activity, while the C-terminus has intrinsic chaperone activity on its own.</text>
</comment>
<keyword evidence="19" id="KW-1185">Reference proteome</keyword>
<sequence length="468" mass="53500">MSRSINKEKAELKISYTVQGEEWKNAIEKAKVELRKNVVIKGYRKGHVPANMADKLLNPFDIYDKAVNSVINKVYEEHIVKEITADDEIIGRPVLNIADLTDEKATIEVTYALFPEVKLGDYKKLSVKLDSLELKKEDLEATQHEMIKSYVALVESSEGIKEGDTVNFDFKGFINNEPFEGGEAEGYDLVIGSGQFIPGFEDQMKGLKVGEEKELKLSFPENYHAKNLAGQKTVFQVKINSVKTPSYPNVDEQFIKQLNIPNISTLEDFNKYLEIQTYKNKVSLVQNKFIESATEKLVKASKTQVSETLVKEEANKYYQNFLQNLKQQQISEKEYLEFSKNTKEEVMKNFEDQALPNLEKMFVLGAIAKAEGFKITNEDYEAECAKLAEAYGLSLEQVKSILKFENVEMNLMNEKIYNTLMESNDKAGFKKLEEIKAKIKAFDDEQTQKIVEAAKKKREQAEKKEDTK</sequence>
<evidence type="ECO:0000313" key="20">
    <source>
        <dbReference type="Proteomes" id="UP000317904"/>
    </source>
</evidence>
<keyword evidence="9 12" id="KW-0131">Cell cycle</keyword>
<evidence type="ECO:0000256" key="3">
    <source>
        <dbReference type="ARBA" id="ARBA00013194"/>
    </source>
</evidence>
<evidence type="ECO:0000256" key="4">
    <source>
        <dbReference type="ARBA" id="ARBA00016902"/>
    </source>
</evidence>
<keyword evidence="12" id="KW-0963">Cytoplasm</keyword>
<organism evidence="17 19">
    <name type="scientific">Mycoplasma struthionis</name>
    <dbReference type="NCBI Taxonomy" id="538220"/>
    <lineage>
        <taxon>Bacteria</taxon>
        <taxon>Bacillati</taxon>
        <taxon>Mycoplasmatota</taxon>
        <taxon>Mollicutes</taxon>
        <taxon>Mycoplasmataceae</taxon>
        <taxon>Mycoplasma</taxon>
    </lineage>
</organism>
<evidence type="ECO:0000256" key="12">
    <source>
        <dbReference type="HAMAP-Rule" id="MF_00303"/>
    </source>
</evidence>
<evidence type="ECO:0000313" key="17">
    <source>
        <dbReference type="EMBL" id="AZG68929.1"/>
    </source>
</evidence>
<keyword evidence="6 12" id="KW-0697">Rotamase</keyword>
<accession>A0A502M3D1</accession>
<comment type="similarity">
    <text evidence="2 12 14">Belongs to the FKBP-type PPIase family. Tig subfamily.</text>
</comment>
<dbReference type="AlphaFoldDB" id="A0A3G8LGW7"/>
<dbReference type="GO" id="GO:0006457">
    <property type="term" value="P:protein folding"/>
    <property type="evidence" value="ECO:0007669"/>
    <property type="project" value="UniProtKB-UniRule"/>
</dbReference>
<protein>
    <recommendedName>
        <fullName evidence="4 12">Trigger factor</fullName>
        <shortName evidence="12">TF</shortName>
        <ecNumber evidence="3 12">5.2.1.8</ecNumber>
    </recommendedName>
    <alternativeName>
        <fullName evidence="11 12">PPIase</fullName>
    </alternativeName>
</protein>
<dbReference type="InterPro" id="IPR008880">
    <property type="entry name" value="Trigger_fac_C"/>
</dbReference>
<dbReference type="Pfam" id="PF05698">
    <property type="entry name" value="Trigger_C"/>
    <property type="match status" value="1"/>
</dbReference>
<dbReference type="GO" id="GO:0015031">
    <property type="term" value="P:protein transport"/>
    <property type="evidence" value="ECO:0007669"/>
    <property type="project" value="UniProtKB-UniRule"/>
</dbReference>
<dbReference type="FunFam" id="3.10.50.40:FF:000001">
    <property type="entry name" value="Trigger factor"/>
    <property type="match status" value="1"/>
</dbReference>
<dbReference type="EMBL" id="VFSY01000029">
    <property type="protein sequence ID" value="TPI01169.1"/>
    <property type="molecule type" value="Genomic_DNA"/>
</dbReference>
<evidence type="ECO:0000256" key="14">
    <source>
        <dbReference type="RuleBase" id="RU003914"/>
    </source>
</evidence>
<keyword evidence="8 12" id="KW-0413">Isomerase</keyword>
<dbReference type="GO" id="GO:0051301">
    <property type="term" value="P:cell division"/>
    <property type="evidence" value="ECO:0007669"/>
    <property type="project" value="UniProtKB-KW"/>
</dbReference>
<dbReference type="GO" id="GO:0003755">
    <property type="term" value="F:peptidyl-prolyl cis-trans isomerase activity"/>
    <property type="evidence" value="ECO:0007669"/>
    <property type="project" value="UniProtKB-UniRule"/>
</dbReference>
<dbReference type="NCBIfam" id="TIGR00115">
    <property type="entry name" value="tig"/>
    <property type="match status" value="1"/>
</dbReference>
<dbReference type="KEGG" id="mstr:EGN60_03195"/>
<evidence type="ECO:0000256" key="5">
    <source>
        <dbReference type="ARBA" id="ARBA00022618"/>
    </source>
</evidence>
<evidence type="ECO:0000256" key="9">
    <source>
        <dbReference type="ARBA" id="ARBA00023306"/>
    </source>
</evidence>
<keyword evidence="5 12" id="KW-0132">Cell division</keyword>